<protein>
    <recommendedName>
        <fullName evidence="4">LPXTG cell wall anchor domain-containing protein</fullName>
    </recommendedName>
</protein>
<evidence type="ECO:0008006" key="4">
    <source>
        <dbReference type="Google" id="ProtNLM"/>
    </source>
</evidence>
<proteinExistence type="predicted"/>
<reference evidence="3" key="1">
    <citation type="journal article" date="2019" name="Int. J. Syst. Evol. Microbiol.">
        <title>The Global Catalogue of Microorganisms (GCM) 10K type strain sequencing project: providing services to taxonomists for standard genome sequencing and annotation.</title>
        <authorList>
            <consortium name="The Broad Institute Genomics Platform"/>
            <consortium name="The Broad Institute Genome Sequencing Center for Infectious Disease"/>
            <person name="Wu L."/>
            <person name="Ma J."/>
        </authorList>
    </citation>
    <scope>NUCLEOTIDE SEQUENCE [LARGE SCALE GENOMIC DNA]</scope>
    <source>
        <strain evidence="3">CGMCC 4.7144</strain>
    </source>
</reference>
<organism evidence="2 3">
    <name type="scientific">Micromonospora vulcania</name>
    <dbReference type="NCBI Taxonomy" id="1441873"/>
    <lineage>
        <taxon>Bacteria</taxon>
        <taxon>Bacillati</taxon>
        <taxon>Actinomycetota</taxon>
        <taxon>Actinomycetes</taxon>
        <taxon>Micromonosporales</taxon>
        <taxon>Micromonosporaceae</taxon>
        <taxon>Micromonospora</taxon>
    </lineage>
</organism>
<dbReference type="Proteomes" id="UP001596226">
    <property type="component" value="Unassembled WGS sequence"/>
</dbReference>
<evidence type="ECO:0000313" key="2">
    <source>
        <dbReference type="EMBL" id="MFC5926565.1"/>
    </source>
</evidence>
<dbReference type="RefSeq" id="WP_377514811.1">
    <property type="nucleotide sequence ID" value="NZ_JBHSQS010000018.1"/>
</dbReference>
<dbReference type="EMBL" id="JBHSQS010000018">
    <property type="protein sequence ID" value="MFC5926565.1"/>
    <property type="molecule type" value="Genomic_DNA"/>
</dbReference>
<keyword evidence="3" id="KW-1185">Reference proteome</keyword>
<keyword evidence="1" id="KW-0812">Transmembrane</keyword>
<evidence type="ECO:0000313" key="3">
    <source>
        <dbReference type="Proteomes" id="UP001596226"/>
    </source>
</evidence>
<accession>A0ABW1HE04</accession>
<evidence type="ECO:0000256" key="1">
    <source>
        <dbReference type="SAM" id="Phobius"/>
    </source>
</evidence>
<keyword evidence="1" id="KW-0472">Membrane</keyword>
<gene>
    <name evidence="2" type="ORF">ACFQGL_24820</name>
</gene>
<keyword evidence="1" id="KW-1133">Transmembrane helix</keyword>
<sequence length="41" mass="4485">MPWLAVTGGGGGTEWPTWAIVLFLIAFVLVGVFVLIKRRGR</sequence>
<name>A0ABW1HE04_9ACTN</name>
<feature type="transmembrane region" description="Helical" evidence="1">
    <location>
        <begin position="15"/>
        <end position="36"/>
    </location>
</feature>
<comment type="caution">
    <text evidence="2">The sequence shown here is derived from an EMBL/GenBank/DDBJ whole genome shotgun (WGS) entry which is preliminary data.</text>
</comment>